<evidence type="ECO:0000256" key="3">
    <source>
        <dbReference type="ARBA" id="ARBA00022679"/>
    </source>
</evidence>
<protein>
    <submittedName>
        <fullName evidence="5">Methyltransferase domain-containing protein</fullName>
    </submittedName>
</protein>
<keyword evidence="1" id="KW-0597">Phosphoprotein</keyword>
<gene>
    <name evidence="5" type="ORF">QEH52_05735</name>
</gene>
<proteinExistence type="predicted"/>
<dbReference type="GO" id="GO:0008168">
    <property type="term" value="F:methyltransferase activity"/>
    <property type="evidence" value="ECO:0007669"/>
    <property type="project" value="UniProtKB-KW"/>
</dbReference>
<dbReference type="Pfam" id="PF05724">
    <property type="entry name" value="TPMT"/>
    <property type="match status" value="1"/>
</dbReference>
<keyword evidence="6" id="KW-1185">Reference proteome</keyword>
<accession>A0ABU1AS83</accession>
<evidence type="ECO:0000313" key="5">
    <source>
        <dbReference type="EMBL" id="MDQ8207000.1"/>
    </source>
</evidence>
<dbReference type="Gene3D" id="3.40.50.150">
    <property type="entry name" value="Vaccinia Virus protein VP39"/>
    <property type="match status" value="1"/>
</dbReference>
<dbReference type="PANTHER" id="PTHR32183:SF6">
    <property type="entry name" value="CYSTEINE SULFINATE DESULFINASE_CYSTEINE DESULFURASE AND RELATED ENZYMES"/>
    <property type="match status" value="1"/>
</dbReference>
<evidence type="ECO:0000256" key="4">
    <source>
        <dbReference type="ARBA" id="ARBA00022691"/>
    </source>
</evidence>
<dbReference type="PROSITE" id="PS51585">
    <property type="entry name" value="SAM_MT_TPMT"/>
    <property type="match status" value="1"/>
</dbReference>
<evidence type="ECO:0000256" key="1">
    <source>
        <dbReference type="ARBA" id="ARBA00022553"/>
    </source>
</evidence>
<dbReference type="SUPFAM" id="SSF53335">
    <property type="entry name" value="S-adenosyl-L-methionine-dependent methyltransferases"/>
    <property type="match status" value="1"/>
</dbReference>
<evidence type="ECO:0000313" key="6">
    <source>
        <dbReference type="Proteomes" id="UP001225316"/>
    </source>
</evidence>
<dbReference type="GO" id="GO:0032259">
    <property type="term" value="P:methylation"/>
    <property type="evidence" value="ECO:0007669"/>
    <property type="project" value="UniProtKB-KW"/>
</dbReference>
<dbReference type="CDD" id="cd02440">
    <property type="entry name" value="AdoMet_MTases"/>
    <property type="match status" value="1"/>
</dbReference>
<evidence type="ECO:0000256" key="2">
    <source>
        <dbReference type="ARBA" id="ARBA00022603"/>
    </source>
</evidence>
<dbReference type="Proteomes" id="UP001225316">
    <property type="component" value="Unassembled WGS sequence"/>
</dbReference>
<organism evidence="5 6">
    <name type="scientific">Thalassobacterium maritimum</name>
    <dbReference type="NCBI Taxonomy" id="3041265"/>
    <lineage>
        <taxon>Bacteria</taxon>
        <taxon>Pseudomonadati</taxon>
        <taxon>Verrucomicrobiota</taxon>
        <taxon>Opitutia</taxon>
        <taxon>Puniceicoccales</taxon>
        <taxon>Coraliomargaritaceae</taxon>
        <taxon>Thalassobacterium</taxon>
    </lineage>
</organism>
<comment type="caution">
    <text evidence="5">The sequence shown here is derived from an EMBL/GenBank/DDBJ whole genome shotgun (WGS) entry which is preliminary data.</text>
</comment>
<dbReference type="EMBL" id="JARXHW010000009">
    <property type="protein sequence ID" value="MDQ8207000.1"/>
    <property type="molecule type" value="Genomic_DNA"/>
</dbReference>
<keyword evidence="2 5" id="KW-0489">Methyltransferase</keyword>
<keyword evidence="4" id="KW-0949">S-adenosyl-L-methionine</keyword>
<reference evidence="5 6" key="1">
    <citation type="submission" date="2023-04" db="EMBL/GenBank/DDBJ databases">
        <title>A novel bacteria isolated from coastal sediment.</title>
        <authorList>
            <person name="Liu X.-J."/>
            <person name="Du Z.-J."/>
        </authorList>
    </citation>
    <scope>NUCLEOTIDE SEQUENCE [LARGE SCALE GENOMIC DNA]</scope>
    <source>
        <strain evidence="5 6">SDUM461003</strain>
    </source>
</reference>
<sequence>MARDWNQAYEQDNIPWDKGYASPPLVEFLQRQSVTGRVLVPGCGTGHDVRALAKQGAEVFGLDIAPGAVRKAQSHEAAGSERYATGDFLNLETRHCAAYDWLVEHTCLCALDVSQRVAYARSVQQALKPGGHYLAVFYREVSDYDGDGPPHPISREESNALFADAFELVESFVPQQSYASRPVGAEEVCWMRKK</sequence>
<name>A0ABU1AS83_9BACT</name>
<dbReference type="PANTHER" id="PTHR32183">
    <property type="match status" value="1"/>
</dbReference>
<dbReference type="RefSeq" id="WP_308949138.1">
    <property type="nucleotide sequence ID" value="NZ_JARXHW010000009.1"/>
</dbReference>
<dbReference type="InterPro" id="IPR029063">
    <property type="entry name" value="SAM-dependent_MTases_sf"/>
</dbReference>
<dbReference type="InterPro" id="IPR008854">
    <property type="entry name" value="TPMT"/>
</dbReference>
<keyword evidence="3" id="KW-0808">Transferase</keyword>